<dbReference type="SUPFAM" id="SSF56672">
    <property type="entry name" value="DNA/RNA polymerases"/>
    <property type="match status" value="1"/>
</dbReference>
<organism evidence="3 4">
    <name type="scientific">Serratia marcescens</name>
    <dbReference type="NCBI Taxonomy" id="615"/>
    <lineage>
        <taxon>Bacteria</taxon>
        <taxon>Pseudomonadati</taxon>
        <taxon>Pseudomonadota</taxon>
        <taxon>Gammaproteobacteria</taxon>
        <taxon>Enterobacterales</taxon>
        <taxon>Yersiniaceae</taxon>
        <taxon>Serratia</taxon>
    </lineage>
</organism>
<accession>A0A379Y253</accession>
<keyword evidence="3" id="KW-0695">RNA-directed DNA polymerase</keyword>
<evidence type="ECO:0000313" key="3">
    <source>
        <dbReference type="EMBL" id="SUI39451.1"/>
    </source>
</evidence>
<dbReference type="Proteomes" id="UP000254765">
    <property type="component" value="Unassembled WGS sequence"/>
</dbReference>
<dbReference type="InterPro" id="IPR043502">
    <property type="entry name" value="DNA/RNA_pol_sf"/>
</dbReference>
<dbReference type="EMBL" id="UGYK01000002">
    <property type="protein sequence ID" value="SUI39451.1"/>
    <property type="molecule type" value="Genomic_DNA"/>
</dbReference>
<keyword evidence="3" id="KW-0808">Transferase</keyword>
<gene>
    <name evidence="3" type="ORF">NCTC10211_00377</name>
</gene>
<dbReference type="PROSITE" id="PS50878">
    <property type="entry name" value="RT_POL"/>
    <property type="match status" value="1"/>
</dbReference>
<dbReference type="CDD" id="cd01646">
    <property type="entry name" value="RT_Bac_retron_I"/>
    <property type="match status" value="1"/>
</dbReference>
<evidence type="ECO:0000259" key="2">
    <source>
        <dbReference type="PROSITE" id="PS50878"/>
    </source>
</evidence>
<dbReference type="InterPro" id="IPR051083">
    <property type="entry name" value="GrpII_Intron_Splice-Mob/Def"/>
</dbReference>
<dbReference type="PANTHER" id="PTHR34047">
    <property type="entry name" value="NUCLEAR INTRON MATURASE 1, MITOCHONDRIAL-RELATED"/>
    <property type="match status" value="1"/>
</dbReference>
<dbReference type="Pfam" id="PF00078">
    <property type="entry name" value="RVT_1"/>
    <property type="match status" value="1"/>
</dbReference>
<protein>
    <submittedName>
        <fullName evidence="3">Retron-type reverse transcriptase</fullName>
    </submittedName>
</protein>
<reference evidence="3 4" key="1">
    <citation type="submission" date="2018-06" db="EMBL/GenBank/DDBJ databases">
        <authorList>
            <consortium name="Pathogen Informatics"/>
            <person name="Doyle S."/>
        </authorList>
    </citation>
    <scope>NUCLEOTIDE SEQUENCE [LARGE SCALE GENOMIC DNA]</scope>
    <source>
        <strain evidence="3 4">NCTC10211</strain>
    </source>
</reference>
<sequence>MTSAIHAVIVCNITSPVVILNVRGKCLCTFQYALYNRSKSSYTFGCLNMDFKVSLAKQINYELLQCVVKMGRSIHKSLNTESISQTCRTLADEISSQRYQPSIYSRFAVTDPKLREIYAPSFRDRLVQCWLVYHINPYVERVLIDDTFANRKNKGTLAAVQRVQRFMRQPDHTYYLQLDIQNFFNAIPRTPLLTQCQSITQRYLSESPLYETLDFILERCILHPVARCTWTVSGDRRLLNTIPPHKTLLGAGSDKGLPLGSSASQMFANLWLSPLDHFIKHSLKARGYVRYMDDLFLLGSSSKKMSQWRELIASFCASELSLTLHPKKQSIQKCSQGADYLGYRVYPHHLHMRNRNIRRFIYRLHFFNQVLSGHPPRHTHNNSDAFVHKWAAYLNGTPITPHYELLTQIQSVINSYLGMMQHTQHWRLRKQIWHRYAGLLKTWFIPADANYGAIRIKQYCKQDWIVQQYRG</sequence>
<feature type="domain" description="Reverse transcriptase" evidence="2">
    <location>
        <begin position="1"/>
        <end position="345"/>
    </location>
</feature>
<name>A0A379Y253_SERMA</name>
<dbReference type="PANTHER" id="PTHR34047:SF8">
    <property type="entry name" value="PROTEIN YKFC"/>
    <property type="match status" value="1"/>
</dbReference>
<comment type="similarity">
    <text evidence="1">Belongs to the bacterial reverse transcriptase family.</text>
</comment>
<dbReference type="InterPro" id="IPR000477">
    <property type="entry name" value="RT_dom"/>
</dbReference>
<dbReference type="GO" id="GO:0003964">
    <property type="term" value="F:RNA-directed DNA polymerase activity"/>
    <property type="evidence" value="ECO:0007669"/>
    <property type="project" value="UniProtKB-KW"/>
</dbReference>
<evidence type="ECO:0000256" key="1">
    <source>
        <dbReference type="ARBA" id="ARBA00034120"/>
    </source>
</evidence>
<dbReference type="AlphaFoldDB" id="A0A379Y253"/>
<keyword evidence="3" id="KW-0548">Nucleotidyltransferase</keyword>
<evidence type="ECO:0000313" key="4">
    <source>
        <dbReference type="Proteomes" id="UP000254765"/>
    </source>
</evidence>
<proteinExistence type="inferred from homology"/>